<evidence type="ECO:0000313" key="3">
    <source>
        <dbReference type="EMBL" id="OJG19349.1"/>
    </source>
</evidence>
<protein>
    <recommendedName>
        <fullName evidence="5">DUF1269 domain-containing protein</fullName>
    </recommendedName>
</protein>
<comment type="caution">
    <text evidence="3">The sequence shown here is derived from an EMBL/GenBank/DDBJ whole genome shotgun (WGS) entry which is preliminary data.</text>
</comment>
<dbReference type="AlphaFoldDB" id="A0A1L8RHV9"/>
<feature type="transmembrane region" description="Helical" evidence="2">
    <location>
        <begin position="69"/>
        <end position="93"/>
    </location>
</feature>
<feature type="region of interest" description="Disordered" evidence="1">
    <location>
        <begin position="169"/>
        <end position="196"/>
    </location>
</feature>
<keyword evidence="2" id="KW-0472">Membrane</keyword>
<evidence type="ECO:0000256" key="1">
    <source>
        <dbReference type="SAM" id="MobiDB-lite"/>
    </source>
</evidence>
<keyword evidence="2" id="KW-0812">Transmembrane</keyword>
<dbReference type="RefSeq" id="WP_067389827.1">
    <property type="nucleotide sequence ID" value="NZ_JXKH01000002.1"/>
</dbReference>
<name>A0A1L8RHV9_9ENTE</name>
<evidence type="ECO:0000256" key="2">
    <source>
        <dbReference type="SAM" id="Phobius"/>
    </source>
</evidence>
<accession>A0A1L8RHV9</accession>
<evidence type="ECO:0000313" key="4">
    <source>
        <dbReference type="Proteomes" id="UP000181884"/>
    </source>
</evidence>
<sequence length="196" mass="21553">MPKRVIILDFEVSSQAYQAFSEIKRLQVAGQIKGEQMAVVTHEDNGSHKFKIEDFLDFTGSNKSSTGGLIGMLIGVLAGPLGMLLGWFAGGMIGASRDAKEIRDAQTVFEFVTNKIGEGDTGLILIAEEDDNRPLNQLVMQELGGEITRLDYEEVETDVKAAQDVEANAKKTVTKDWQDKHPQPEVKPDDANTEEK</sequence>
<keyword evidence="2" id="KW-1133">Transmembrane helix</keyword>
<dbReference type="Proteomes" id="UP000181884">
    <property type="component" value="Unassembled WGS sequence"/>
</dbReference>
<keyword evidence="4" id="KW-1185">Reference proteome</keyword>
<dbReference type="STRING" id="214095.RU97_GL000920"/>
<reference evidence="3 4" key="1">
    <citation type="submission" date="2014-12" db="EMBL/GenBank/DDBJ databases">
        <title>Draft genome sequences of 29 type strains of Enterococci.</title>
        <authorList>
            <person name="Zhong Z."/>
            <person name="Sun Z."/>
            <person name="Liu W."/>
            <person name="Zhang W."/>
            <person name="Zhang H."/>
        </authorList>
    </citation>
    <scope>NUCLEOTIDE SEQUENCE [LARGE SCALE GENOMIC DNA]</scope>
    <source>
        <strain evidence="3 4">DSM 17029</strain>
    </source>
</reference>
<organism evidence="3 4">
    <name type="scientific">Enterococcus canis</name>
    <dbReference type="NCBI Taxonomy" id="214095"/>
    <lineage>
        <taxon>Bacteria</taxon>
        <taxon>Bacillati</taxon>
        <taxon>Bacillota</taxon>
        <taxon>Bacilli</taxon>
        <taxon>Lactobacillales</taxon>
        <taxon>Enterococcaceae</taxon>
        <taxon>Enterococcus</taxon>
    </lineage>
</organism>
<proteinExistence type="predicted"/>
<dbReference type="EMBL" id="JXKH01000002">
    <property type="protein sequence ID" value="OJG19349.1"/>
    <property type="molecule type" value="Genomic_DNA"/>
</dbReference>
<gene>
    <name evidence="3" type="ORF">RU97_GL000920</name>
</gene>
<evidence type="ECO:0008006" key="5">
    <source>
        <dbReference type="Google" id="ProtNLM"/>
    </source>
</evidence>